<keyword evidence="3" id="KW-1185">Reference proteome</keyword>
<name>A0ABR3SAF8_9PEZI</name>
<evidence type="ECO:0000313" key="3">
    <source>
        <dbReference type="Proteomes" id="UP001521116"/>
    </source>
</evidence>
<evidence type="ECO:0000313" key="2">
    <source>
        <dbReference type="EMBL" id="KAL1613725.1"/>
    </source>
</evidence>
<feature type="non-terminal residue" evidence="2">
    <location>
        <position position="147"/>
    </location>
</feature>
<dbReference type="EMBL" id="JAJVDC020000474">
    <property type="protein sequence ID" value="KAL1613725.1"/>
    <property type="molecule type" value="Genomic_DNA"/>
</dbReference>
<comment type="caution">
    <text evidence="2">The sequence shown here is derived from an EMBL/GenBank/DDBJ whole genome shotgun (WGS) entry which is preliminary data.</text>
</comment>
<dbReference type="Proteomes" id="UP001521116">
    <property type="component" value="Unassembled WGS sequence"/>
</dbReference>
<feature type="domain" description="Retrovirus-related Pol polyprotein from transposon TNT 1-94-like beta-barrel" evidence="1">
    <location>
        <begin position="20"/>
        <end position="70"/>
    </location>
</feature>
<organism evidence="2 3">
    <name type="scientific">Neofusicoccum ribis</name>
    <dbReference type="NCBI Taxonomy" id="45134"/>
    <lineage>
        <taxon>Eukaryota</taxon>
        <taxon>Fungi</taxon>
        <taxon>Dikarya</taxon>
        <taxon>Ascomycota</taxon>
        <taxon>Pezizomycotina</taxon>
        <taxon>Dothideomycetes</taxon>
        <taxon>Dothideomycetes incertae sedis</taxon>
        <taxon>Botryosphaeriales</taxon>
        <taxon>Botryosphaeriaceae</taxon>
        <taxon>Neofusicoccum</taxon>
    </lineage>
</organism>
<evidence type="ECO:0000259" key="1">
    <source>
        <dbReference type="Pfam" id="PF22936"/>
    </source>
</evidence>
<dbReference type="Pfam" id="PF22936">
    <property type="entry name" value="Pol_BBD"/>
    <property type="match status" value="1"/>
</dbReference>
<protein>
    <recommendedName>
        <fullName evidence="1">Retrovirus-related Pol polyprotein from transposon TNT 1-94-like beta-barrel domain-containing protein</fullName>
    </recommendedName>
</protein>
<dbReference type="InterPro" id="IPR054722">
    <property type="entry name" value="PolX-like_BBD"/>
</dbReference>
<sequence>MKDRYTKTRAAGPFDTITSGNITIPIKSFGTIVVRGQGPEGEKPLTLLDVAYVPSFMANLVSVAKAMDKGIHMDTSGMHLHREHQTVYKFERYRNYFYLELNKAPNNQYSTTIVAGVAIRNLPTTQWHEIFGHVGNNTIQALPSATD</sequence>
<proteinExistence type="predicted"/>
<gene>
    <name evidence="2" type="ORF">SLS56_012244</name>
</gene>
<accession>A0ABR3SAF8</accession>
<reference evidence="2 3" key="1">
    <citation type="submission" date="2024-02" db="EMBL/GenBank/DDBJ databases">
        <title>De novo assembly and annotation of 12 fungi associated with fruit tree decline syndrome in Ontario, Canada.</title>
        <authorList>
            <person name="Sulman M."/>
            <person name="Ellouze W."/>
            <person name="Ilyukhin E."/>
        </authorList>
    </citation>
    <scope>NUCLEOTIDE SEQUENCE [LARGE SCALE GENOMIC DNA]</scope>
    <source>
        <strain evidence="2 3">M1-105</strain>
    </source>
</reference>